<sequence>MESAHLVYGLAVSMLGCVCFRAVSAADMMGLRLADGRYPNEGRVEVLPPGEDSWGTYCSNENPFLIGRVACRQLGFPALLSATASGEFGKATGPIWFQLMICGQLQEMMTLDDCLKLGWFPYYEVCDHRFDVSLTCFTGNIRLVGGRRESEGRVELHVGGYEWMLLSSRGGTNFMYSDSVCQYLGYQFSVGVTQEPAVNNNQKILCSFSACPIYDGSRGFFQCLDEQSMHLCPDKNITLLGAVCATENDILPSDASVEYRLGHTSNGSQYMGIVEARYNGSTWATLCLQVVNEYRAGVVADQACRSIGYPWAFVSKLIPYSESPGYVNTGEELIMREIFLGSSLGEVRWVRGQNACQRHQYELLHVECETGVTMYGLTVFPCSKQTCLGRCGSPADDELCGCDAVCILCGDCCYDYKERCSLHEDPDNNTSLSLGSFTCTMVNWDRTVIVDGCSPGWNDTAVALQCANNSYPGPMKYQEGMFFKNLHCAECNGLASSYLLTDSSFYWIDEYDVGIGVCPLDDVNPEIALGCQSYSAIIIETSGWLKYKNPHCAYCNGVNISTLDYCPFVFSHVLPGHIEVLLGRVPEPWAPEASTSLQLQDEIKCYNKHYQLHVLPTYRVNSSVMEVTQCYLNTLGWQNIQLTWPFYSSFIDHQQQALDGEMTELITEYVTNITDFEEILDLTVVPPYEEGSSREWVVRCGVDQVDFVEVCGTSENVTINGTVSELQCEHLVFTARAADTRVFSMGGVQVIYVGGGVLVEAKSVSFFRSYNYQMAVFNGSAKDTRVSVCGQTFENDECRLPHAGETKTVSTEDGELGLEYKGRKFLQDQVTRLPDGWILICSSIFSAPKEPYISFSDPLTLVNFIGYCLSVVALLVTFTNYCVFPVLRNVPGGAIMSLTGALFLAQLLTLTVLDKAENQTFCISMAVLMHFLWLATFTWMNVLAFDLMRTFTSRQAARPNKRVFFTYCLYGWGLPLLAVTTCLVIHFVDGQHVGFQYGGEQSCWVIGKYAVLGAFIVPMICSLIANAVLFGLTVRSVHASLAAAAMVRQDKSKSQETLGELWIYFKISGVMGFTWIFGCLGNFIDHQAIWYLFIILNSLQGVFIFISFGCNIRIRNLWRGKLGMKSRRKNKKAQNISTISSSVTRTSVCSTSAESRAQTMTSDEASIRLQDPPVLTQN</sequence>
<dbReference type="Pfam" id="PF01033">
    <property type="entry name" value="Somatomedin_B"/>
    <property type="match status" value="1"/>
</dbReference>
<comment type="subcellular location">
    <subcellularLocation>
        <location evidence="1">Membrane</location>
        <topology evidence="1">Multi-pass membrane protein</topology>
    </subcellularLocation>
</comment>
<dbReference type="SUPFAM" id="SSF56487">
    <property type="entry name" value="SRCR-like"/>
    <property type="match status" value="2"/>
</dbReference>
<dbReference type="SUPFAM" id="SSF90188">
    <property type="entry name" value="Somatomedin B domain"/>
    <property type="match status" value="1"/>
</dbReference>
<evidence type="ECO:0000313" key="13">
    <source>
        <dbReference type="Proteomes" id="UP000887568"/>
    </source>
</evidence>
<evidence type="ECO:0000259" key="9">
    <source>
        <dbReference type="PROSITE" id="PS50261"/>
    </source>
</evidence>
<organism evidence="12 13">
    <name type="scientific">Patiria miniata</name>
    <name type="common">Bat star</name>
    <name type="synonym">Asterina miniata</name>
    <dbReference type="NCBI Taxonomy" id="46514"/>
    <lineage>
        <taxon>Eukaryota</taxon>
        <taxon>Metazoa</taxon>
        <taxon>Echinodermata</taxon>
        <taxon>Eleutherozoa</taxon>
        <taxon>Asterozoa</taxon>
        <taxon>Asteroidea</taxon>
        <taxon>Valvatacea</taxon>
        <taxon>Valvatida</taxon>
        <taxon>Asterinidae</taxon>
        <taxon>Patiria</taxon>
    </lineage>
</organism>
<evidence type="ECO:0000256" key="5">
    <source>
        <dbReference type="ARBA" id="ARBA00023157"/>
    </source>
</evidence>
<evidence type="ECO:0000259" key="11">
    <source>
        <dbReference type="PROSITE" id="PS50958"/>
    </source>
</evidence>
<keyword evidence="3 7" id="KW-1133">Transmembrane helix</keyword>
<evidence type="ECO:0000256" key="7">
    <source>
        <dbReference type="SAM" id="Phobius"/>
    </source>
</evidence>
<dbReference type="GO" id="GO:0016020">
    <property type="term" value="C:membrane"/>
    <property type="evidence" value="ECO:0007669"/>
    <property type="project" value="UniProtKB-SubCell"/>
</dbReference>
<feature type="chain" id="PRO_5037893986" evidence="8">
    <location>
        <begin position="26"/>
        <end position="1178"/>
    </location>
</feature>
<keyword evidence="2 7" id="KW-0812">Transmembrane</keyword>
<feature type="domain" description="G-protein coupled receptors family 2 profile 2" evidence="9">
    <location>
        <begin position="859"/>
        <end position="1112"/>
    </location>
</feature>
<protein>
    <submittedName>
        <fullName evidence="12">Uncharacterized protein</fullName>
    </submittedName>
</protein>
<dbReference type="OMA" id="HEDPDNN"/>
<dbReference type="InterPro" id="IPR000832">
    <property type="entry name" value="GPCR_2_secretin-like"/>
</dbReference>
<evidence type="ECO:0000256" key="3">
    <source>
        <dbReference type="ARBA" id="ARBA00022989"/>
    </source>
</evidence>
<dbReference type="InterPro" id="IPR001212">
    <property type="entry name" value="Somatomedin_B_dom"/>
</dbReference>
<keyword evidence="4 7" id="KW-0472">Membrane</keyword>
<name>A0A913ZT91_PATMI</name>
<dbReference type="AlphaFoldDB" id="A0A913ZT91"/>
<feature type="domain" description="SMB" evidence="11">
    <location>
        <begin position="383"/>
        <end position="426"/>
    </location>
</feature>
<dbReference type="PRINTS" id="PR00258">
    <property type="entry name" value="SPERACTRCPTR"/>
</dbReference>
<dbReference type="PRINTS" id="PR00249">
    <property type="entry name" value="GPCRSECRETIN"/>
</dbReference>
<dbReference type="InterPro" id="IPR053231">
    <property type="entry name" value="GPCR_LN-TM7"/>
</dbReference>
<dbReference type="EnsemblMetazoa" id="XM_038198363.1">
    <property type="protein sequence ID" value="XP_038054291.1"/>
    <property type="gene ID" value="LOC119726616"/>
</dbReference>
<keyword evidence="8" id="KW-0732">Signal</keyword>
<dbReference type="PANTHER" id="PTHR45902:SF1">
    <property type="entry name" value="LATROPHILIN RECEPTOR-LIKE PROTEIN A"/>
    <property type="match status" value="1"/>
</dbReference>
<dbReference type="PROSITE" id="PS00524">
    <property type="entry name" value="SMB_1"/>
    <property type="match status" value="1"/>
</dbReference>
<feature type="domain" description="SRCR" evidence="10">
    <location>
        <begin position="259"/>
        <end position="369"/>
    </location>
</feature>
<evidence type="ECO:0000313" key="12">
    <source>
        <dbReference type="EnsemblMetazoa" id="XP_038054291.1"/>
    </source>
</evidence>
<comment type="caution">
    <text evidence="6">Lacks conserved residue(s) required for the propagation of feature annotation.</text>
</comment>
<dbReference type="SMART" id="SM00202">
    <property type="entry name" value="SR"/>
    <property type="match status" value="2"/>
</dbReference>
<dbReference type="OrthoDB" id="6134459at2759"/>
<keyword evidence="13" id="KW-1185">Reference proteome</keyword>
<dbReference type="RefSeq" id="XP_038054291.1">
    <property type="nucleotide sequence ID" value="XM_038198363.1"/>
</dbReference>
<evidence type="ECO:0000256" key="1">
    <source>
        <dbReference type="ARBA" id="ARBA00004141"/>
    </source>
</evidence>
<feature type="signal peptide" evidence="8">
    <location>
        <begin position="1"/>
        <end position="25"/>
    </location>
</feature>
<feature type="transmembrane region" description="Helical" evidence="7">
    <location>
        <begin position="864"/>
        <end position="887"/>
    </location>
</feature>
<dbReference type="InterPro" id="IPR036024">
    <property type="entry name" value="Somatomedin_B-like_dom_sf"/>
</dbReference>
<reference evidence="12" key="1">
    <citation type="submission" date="2022-11" db="UniProtKB">
        <authorList>
            <consortium name="EnsemblMetazoa"/>
        </authorList>
    </citation>
    <scope>IDENTIFICATION</scope>
</reference>
<dbReference type="InterPro" id="IPR001190">
    <property type="entry name" value="SRCR"/>
</dbReference>
<dbReference type="Proteomes" id="UP000887568">
    <property type="component" value="Unplaced"/>
</dbReference>
<evidence type="ECO:0000256" key="6">
    <source>
        <dbReference type="PROSITE-ProRule" id="PRU00196"/>
    </source>
</evidence>
<proteinExistence type="predicted"/>
<dbReference type="CDD" id="cd15039">
    <property type="entry name" value="7tmB3_Methuselah-like"/>
    <property type="match status" value="1"/>
</dbReference>
<evidence type="ECO:0000256" key="8">
    <source>
        <dbReference type="SAM" id="SignalP"/>
    </source>
</evidence>
<feature type="domain" description="SRCR" evidence="10">
    <location>
        <begin position="141"/>
        <end position="245"/>
    </location>
</feature>
<dbReference type="Pfam" id="PF00530">
    <property type="entry name" value="SRCR"/>
    <property type="match status" value="1"/>
</dbReference>
<keyword evidence="5" id="KW-1015">Disulfide bond</keyword>
<evidence type="ECO:0000259" key="10">
    <source>
        <dbReference type="PROSITE" id="PS50287"/>
    </source>
</evidence>
<feature type="transmembrane region" description="Helical" evidence="7">
    <location>
        <begin position="964"/>
        <end position="988"/>
    </location>
</feature>
<dbReference type="GeneID" id="119726616"/>
<dbReference type="GO" id="GO:0004930">
    <property type="term" value="F:G protein-coupled receptor activity"/>
    <property type="evidence" value="ECO:0007669"/>
    <property type="project" value="InterPro"/>
</dbReference>
<dbReference type="Gene3D" id="3.10.250.10">
    <property type="entry name" value="SRCR-like domain"/>
    <property type="match status" value="2"/>
</dbReference>
<dbReference type="PROSITE" id="PS50261">
    <property type="entry name" value="G_PROTEIN_RECEP_F2_4"/>
    <property type="match status" value="1"/>
</dbReference>
<feature type="domain" description="SRCR" evidence="10">
    <location>
        <begin position="31"/>
        <end position="137"/>
    </location>
</feature>
<evidence type="ECO:0000256" key="2">
    <source>
        <dbReference type="ARBA" id="ARBA00022692"/>
    </source>
</evidence>
<accession>A0A913ZT91</accession>
<dbReference type="InterPro" id="IPR036772">
    <property type="entry name" value="SRCR-like_dom_sf"/>
</dbReference>
<dbReference type="InterPro" id="IPR017981">
    <property type="entry name" value="GPCR_2-like_7TM"/>
</dbReference>
<feature type="transmembrane region" description="Helical" evidence="7">
    <location>
        <begin position="925"/>
        <end position="944"/>
    </location>
</feature>
<dbReference type="PANTHER" id="PTHR45902">
    <property type="entry name" value="LATROPHILIN RECEPTOR-LIKE PROTEIN A"/>
    <property type="match status" value="1"/>
</dbReference>
<dbReference type="GO" id="GO:0007166">
    <property type="term" value="P:cell surface receptor signaling pathway"/>
    <property type="evidence" value="ECO:0007669"/>
    <property type="project" value="InterPro"/>
</dbReference>
<feature type="transmembrane region" description="Helical" evidence="7">
    <location>
        <begin position="1061"/>
        <end position="1084"/>
    </location>
</feature>
<feature type="transmembrane region" description="Helical" evidence="7">
    <location>
        <begin position="1090"/>
        <end position="1114"/>
    </location>
</feature>
<feature type="transmembrane region" description="Helical" evidence="7">
    <location>
        <begin position="894"/>
        <end position="913"/>
    </location>
</feature>
<dbReference type="PROSITE" id="PS50958">
    <property type="entry name" value="SMB_2"/>
    <property type="match status" value="1"/>
</dbReference>
<dbReference type="Pfam" id="PF00002">
    <property type="entry name" value="7tm_2"/>
    <property type="match status" value="1"/>
</dbReference>
<feature type="transmembrane region" description="Helical" evidence="7">
    <location>
        <begin position="1008"/>
        <end position="1032"/>
    </location>
</feature>
<evidence type="ECO:0000256" key="4">
    <source>
        <dbReference type="ARBA" id="ARBA00023136"/>
    </source>
</evidence>
<dbReference type="Gene3D" id="1.20.1070.10">
    <property type="entry name" value="Rhodopsin 7-helix transmembrane proteins"/>
    <property type="match status" value="1"/>
</dbReference>
<dbReference type="PROSITE" id="PS50287">
    <property type="entry name" value="SRCR_2"/>
    <property type="match status" value="3"/>
</dbReference>